<reference evidence="5 6" key="1">
    <citation type="submission" date="2016-10" db="EMBL/GenBank/DDBJ databases">
        <authorList>
            <person name="de Groot N.N."/>
        </authorList>
    </citation>
    <scope>NUCLEOTIDE SEQUENCE [LARGE SCALE GENOMIC DNA]</scope>
    <source>
        <strain evidence="5 6">DSM 27078</strain>
    </source>
</reference>
<organism evidence="5 6">
    <name type="scientific">Flavobacterium urocaniciphilum</name>
    <dbReference type="NCBI Taxonomy" id="1299341"/>
    <lineage>
        <taxon>Bacteria</taxon>
        <taxon>Pseudomonadati</taxon>
        <taxon>Bacteroidota</taxon>
        <taxon>Flavobacteriia</taxon>
        <taxon>Flavobacteriales</taxon>
        <taxon>Flavobacteriaceae</taxon>
        <taxon>Flavobacterium</taxon>
    </lineage>
</organism>
<evidence type="ECO:0000313" key="5">
    <source>
        <dbReference type="EMBL" id="SEP56721.1"/>
    </source>
</evidence>
<evidence type="ECO:0000313" key="6">
    <source>
        <dbReference type="Proteomes" id="UP000198648"/>
    </source>
</evidence>
<dbReference type="STRING" id="1299341.SAMN05444005_101328"/>
<dbReference type="OrthoDB" id="9778208at2"/>
<evidence type="ECO:0000256" key="4">
    <source>
        <dbReference type="ARBA" id="ARBA00022691"/>
    </source>
</evidence>
<dbReference type="GO" id="GO:0032259">
    <property type="term" value="P:methylation"/>
    <property type="evidence" value="ECO:0007669"/>
    <property type="project" value="UniProtKB-KW"/>
</dbReference>
<dbReference type="Pfam" id="PF05724">
    <property type="entry name" value="TPMT"/>
    <property type="match status" value="1"/>
</dbReference>
<keyword evidence="3 5" id="KW-0808">Transferase</keyword>
<proteinExistence type="predicted"/>
<keyword evidence="1" id="KW-0597">Phosphoprotein</keyword>
<dbReference type="PANTHER" id="PTHR32183">
    <property type="match status" value="1"/>
</dbReference>
<keyword evidence="2 5" id="KW-0489">Methyltransferase</keyword>
<evidence type="ECO:0000256" key="3">
    <source>
        <dbReference type="ARBA" id="ARBA00022679"/>
    </source>
</evidence>
<evidence type="ECO:0000256" key="2">
    <source>
        <dbReference type="ARBA" id="ARBA00022603"/>
    </source>
</evidence>
<dbReference type="EMBL" id="FOEI01000001">
    <property type="protein sequence ID" value="SEP56721.1"/>
    <property type="molecule type" value="Genomic_DNA"/>
</dbReference>
<dbReference type="SUPFAM" id="SSF53335">
    <property type="entry name" value="S-adenosyl-L-methionine-dependent methyltransferases"/>
    <property type="match status" value="1"/>
</dbReference>
<dbReference type="GO" id="GO:0008757">
    <property type="term" value="F:S-adenosylmethionine-dependent methyltransferase activity"/>
    <property type="evidence" value="ECO:0007669"/>
    <property type="project" value="InterPro"/>
</dbReference>
<dbReference type="Gene3D" id="3.40.50.150">
    <property type="entry name" value="Vaccinia Virus protein VP39"/>
    <property type="match status" value="1"/>
</dbReference>
<name>A0A1H8YXD6_9FLAO</name>
<dbReference type="PROSITE" id="PS51585">
    <property type="entry name" value="SAM_MT_TPMT"/>
    <property type="match status" value="1"/>
</dbReference>
<dbReference type="Proteomes" id="UP000198648">
    <property type="component" value="Unassembled WGS sequence"/>
</dbReference>
<evidence type="ECO:0000256" key="1">
    <source>
        <dbReference type="ARBA" id="ARBA00022553"/>
    </source>
</evidence>
<accession>A0A1H8YXD6</accession>
<sequence>MKTFLNKEYWQNRWTSNETGWDIGKISYPLKEYFDQLEDKSIKILIPGAGNAYELDYLIEKGFLNTFVIDIAEQPLKNISKRNPDYQKHLIHDDFFNHETKYDLIIEQTFFCALDPQLRQNYVTHMHNLLNKKGKLAGLLFDFPLTEEGPPFGGSKEEYFNLFSEKFTIKTLEKAYNSIKPRANRELFFTFEKK</sequence>
<dbReference type="PANTHER" id="PTHR32183:SF6">
    <property type="entry name" value="CYSTEINE SULFINATE DESULFINASE_CYSTEINE DESULFURASE AND RELATED ENZYMES"/>
    <property type="match status" value="1"/>
</dbReference>
<gene>
    <name evidence="5" type="ORF">SAMN05444005_101328</name>
</gene>
<dbReference type="InterPro" id="IPR029063">
    <property type="entry name" value="SAM-dependent_MTases_sf"/>
</dbReference>
<keyword evidence="4" id="KW-0949">S-adenosyl-L-methionine</keyword>
<dbReference type="InterPro" id="IPR008854">
    <property type="entry name" value="TPMT"/>
</dbReference>
<dbReference type="AlphaFoldDB" id="A0A1H8YXD6"/>
<dbReference type="RefSeq" id="WP_091464285.1">
    <property type="nucleotide sequence ID" value="NZ_FOEI01000001.1"/>
</dbReference>
<keyword evidence="6" id="KW-1185">Reference proteome</keyword>
<protein>
    <submittedName>
        <fullName evidence="5">Thiopurine S-methyltransferase (TPMT)</fullName>
    </submittedName>
</protein>